<feature type="domain" description="Major facilitator superfamily (MFS) profile" evidence="8">
    <location>
        <begin position="24"/>
        <end position="441"/>
    </location>
</feature>
<evidence type="ECO:0000313" key="9">
    <source>
        <dbReference type="EMBL" id="ARM75452.1"/>
    </source>
</evidence>
<keyword evidence="3" id="KW-0813">Transport</keyword>
<evidence type="ECO:0000256" key="3">
    <source>
        <dbReference type="ARBA" id="ARBA00022448"/>
    </source>
</evidence>
<evidence type="ECO:0000256" key="4">
    <source>
        <dbReference type="ARBA" id="ARBA00022692"/>
    </source>
</evidence>
<dbReference type="Pfam" id="PF00083">
    <property type="entry name" value="Sugar_tr"/>
    <property type="match status" value="1"/>
</dbReference>
<dbReference type="InterPro" id="IPR005828">
    <property type="entry name" value="MFS_sugar_transport-like"/>
</dbReference>
<dbReference type="GeneID" id="41590257"/>
<dbReference type="GO" id="GO:0016020">
    <property type="term" value="C:membrane"/>
    <property type="evidence" value="ECO:0007669"/>
    <property type="project" value="UniProtKB-SubCell"/>
</dbReference>
<feature type="transmembrane region" description="Helical" evidence="7">
    <location>
        <begin position="60"/>
        <end position="78"/>
    </location>
</feature>
<dbReference type="PROSITE" id="PS00217">
    <property type="entry name" value="SUGAR_TRANSPORT_2"/>
    <property type="match status" value="1"/>
</dbReference>
<evidence type="ECO:0000256" key="5">
    <source>
        <dbReference type="ARBA" id="ARBA00022989"/>
    </source>
</evidence>
<keyword evidence="6 7" id="KW-0472">Membrane</keyword>
<protein>
    <submittedName>
        <fullName evidence="9">MFS transporter</fullName>
    </submittedName>
</protein>
<feature type="transmembrane region" description="Helical" evidence="7">
    <location>
        <begin position="415"/>
        <end position="437"/>
    </location>
</feature>
<dbReference type="InterPro" id="IPR003663">
    <property type="entry name" value="Sugar/inositol_transpt"/>
</dbReference>
<dbReference type="PROSITE" id="PS00216">
    <property type="entry name" value="SUGAR_TRANSPORT_1"/>
    <property type="match status" value="1"/>
</dbReference>
<evidence type="ECO:0000259" key="8">
    <source>
        <dbReference type="PROSITE" id="PS50850"/>
    </source>
</evidence>
<feature type="transmembrane region" description="Helical" evidence="7">
    <location>
        <begin position="20"/>
        <end position="48"/>
    </location>
</feature>
<dbReference type="SUPFAM" id="SSF103473">
    <property type="entry name" value="MFS general substrate transporter"/>
    <property type="match status" value="1"/>
</dbReference>
<evidence type="ECO:0000313" key="10">
    <source>
        <dbReference type="Proteomes" id="UP000193404"/>
    </source>
</evidence>
<proteinExistence type="inferred from homology"/>
<dbReference type="NCBIfam" id="TIGR00879">
    <property type="entry name" value="SP"/>
    <property type="match status" value="1"/>
</dbReference>
<dbReference type="OrthoDB" id="117970at2157"/>
<dbReference type="InterPro" id="IPR020846">
    <property type="entry name" value="MFS_dom"/>
</dbReference>
<feature type="transmembrane region" description="Helical" evidence="7">
    <location>
        <begin position="90"/>
        <end position="109"/>
    </location>
</feature>
<gene>
    <name evidence="9" type="ORF">B6F84_05015</name>
</gene>
<dbReference type="EMBL" id="CP020477">
    <property type="protein sequence ID" value="ARM75452.1"/>
    <property type="molecule type" value="Genomic_DNA"/>
</dbReference>
<feature type="transmembrane region" description="Helical" evidence="7">
    <location>
        <begin position="176"/>
        <end position="197"/>
    </location>
</feature>
<organism evidence="9 10">
    <name type="scientific">Acidianus manzaensis</name>
    <dbReference type="NCBI Taxonomy" id="282676"/>
    <lineage>
        <taxon>Archaea</taxon>
        <taxon>Thermoproteota</taxon>
        <taxon>Thermoprotei</taxon>
        <taxon>Sulfolobales</taxon>
        <taxon>Sulfolobaceae</taxon>
        <taxon>Acidianus</taxon>
    </lineage>
</organism>
<evidence type="ECO:0000256" key="2">
    <source>
        <dbReference type="ARBA" id="ARBA00010992"/>
    </source>
</evidence>
<dbReference type="RefSeq" id="WP_148691222.1">
    <property type="nucleotide sequence ID" value="NZ_CP020477.1"/>
</dbReference>
<evidence type="ECO:0000256" key="6">
    <source>
        <dbReference type="ARBA" id="ARBA00023136"/>
    </source>
</evidence>
<dbReference type="Proteomes" id="UP000193404">
    <property type="component" value="Chromosome"/>
</dbReference>
<dbReference type="STRING" id="282676.B6F84_05015"/>
<reference evidence="9 10" key="1">
    <citation type="submission" date="2017-03" db="EMBL/GenBank/DDBJ databases">
        <title>Sulfur activation and transportation mechanism of thermophilic Archaea Acidianus manzaensis YN-25.</title>
        <authorList>
            <person name="Ma Y."/>
            <person name="Yang Y."/>
            <person name="Xia J."/>
        </authorList>
    </citation>
    <scope>NUCLEOTIDE SEQUENCE [LARGE SCALE GENOMIC DNA]</scope>
    <source>
        <strain evidence="9 10">YN-25</strain>
    </source>
</reference>
<feature type="transmembrane region" description="Helical" evidence="7">
    <location>
        <begin position="148"/>
        <end position="170"/>
    </location>
</feature>
<feature type="transmembrane region" description="Helical" evidence="7">
    <location>
        <begin position="347"/>
        <end position="374"/>
    </location>
</feature>
<dbReference type="InterPro" id="IPR005829">
    <property type="entry name" value="Sugar_transporter_CS"/>
</dbReference>
<comment type="similarity">
    <text evidence="2">Belongs to the major facilitator superfamily. Sugar transporter (TC 2.A.1.1) family.</text>
</comment>
<comment type="subcellular location">
    <subcellularLocation>
        <location evidence="1">Membrane</location>
        <topology evidence="1">Multi-pass membrane protein</topology>
    </subcellularLocation>
</comment>
<dbReference type="InterPro" id="IPR036259">
    <property type="entry name" value="MFS_trans_sf"/>
</dbReference>
<keyword evidence="10" id="KW-1185">Reference proteome</keyword>
<keyword evidence="4 7" id="KW-0812">Transmembrane</keyword>
<accession>A0A1W6JYY5</accession>
<dbReference type="PRINTS" id="PR00171">
    <property type="entry name" value="SUGRTRNSPORT"/>
</dbReference>
<sequence>MNITYEEAVKRLDNVNVRPIHIIAAIIAALGGFLFGYDTGIIGSTLVYVTPFFHLTPLDVAILTSGTSIFAGIGALAAGPITDKYGRKSLLIIDGIMYAVFALLSALAFNSISLIVWRSLVGFAVGADTAIATAYIAEFSPKKWRGSLAITQQLMIFSGITASYWAGYILSFSENWRLMLGLGVIPAIILVGLRFLLPESPRWLLLNNKENIAKKVFNKFGALIRDDEIVMAPAKEPSFKEMFRNKAVTTAIIIVGIWLAFQQITGVNVILYYGPEIYKYLGIVGSTAILYTAISESLGAIEYAISFYLIDRWGRRKLGILGYAGLVVSWIIMLIGLRYFFSGILFIGVSLVFSAMTLFLLFFHVGVGGVGWVLQGETIPTEVRGRGAGILAAIDWFANAAIIFLFPIWETALGVYSFFGFELLLSIIAIIIVYLFLPETKGISLEQMSKAFEKGLTIQHSKSEDTTLPKSENININKKKN</sequence>
<feature type="transmembrane region" description="Helical" evidence="7">
    <location>
        <begin position="320"/>
        <end position="341"/>
    </location>
</feature>
<keyword evidence="5 7" id="KW-1133">Transmembrane helix</keyword>
<feature type="transmembrane region" description="Helical" evidence="7">
    <location>
        <begin position="115"/>
        <end position="136"/>
    </location>
</feature>
<evidence type="ECO:0000256" key="7">
    <source>
        <dbReference type="SAM" id="Phobius"/>
    </source>
</evidence>
<feature type="transmembrane region" description="Helical" evidence="7">
    <location>
        <begin position="386"/>
        <end position="409"/>
    </location>
</feature>
<dbReference type="Gene3D" id="1.20.1250.20">
    <property type="entry name" value="MFS general substrate transporter like domains"/>
    <property type="match status" value="2"/>
</dbReference>
<name>A0A1W6JYY5_9CREN</name>
<feature type="transmembrane region" description="Helical" evidence="7">
    <location>
        <begin position="247"/>
        <end position="274"/>
    </location>
</feature>
<dbReference type="PANTHER" id="PTHR48020:SF12">
    <property type="entry name" value="PROTON MYO-INOSITOL COTRANSPORTER"/>
    <property type="match status" value="1"/>
</dbReference>
<dbReference type="InterPro" id="IPR050814">
    <property type="entry name" value="Myo-inositol_Transporter"/>
</dbReference>
<feature type="transmembrane region" description="Helical" evidence="7">
    <location>
        <begin position="280"/>
        <end position="308"/>
    </location>
</feature>
<dbReference type="AlphaFoldDB" id="A0A1W6JYY5"/>
<evidence type="ECO:0000256" key="1">
    <source>
        <dbReference type="ARBA" id="ARBA00004141"/>
    </source>
</evidence>
<dbReference type="PROSITE" id="PS50850">
    <property type="entry name" value="MFS"/>
    <property type="match status" value="1"/>
</dbReference>
<dbReference type="GO" id="GO:0022857">
    <property type="term" value="F:transmembrane transporter activity"/>
    <property type="evidence" value="ECO:0007669"/>
    <property type="project" value="InterPro"/>
</dbReference>
<dbReference type="PANTHER" id="PTHR48020">
    <property type="entry name" value="PROTON MYO-INOSITOL COTRANSPORTER"/>
    <property type="match status" value="1"/>
</dbReference>
<dbReference type="KEGG" id="aman:B6F84_05015"/>